<dbReference type="PRINTS" id="PR00080">
    <property type="entry name" value="SDRFAMILY"/>
</dbReference>
<reference evidence="4 5" key="1">
    <citation type="submission" date="2023-06" db="EMBL/GenBank/DDBJ databases">
        <title>Actinomycetospora Odt1-22.</title>
        <authorList>
            <person name="Supong K."/>
        </authorList>
    </citation>
    <scope>NUCLEOTIDE SEQUENCE [LARGE SCALE GENOMIC DNA]</scope>
    <source>
        <strain evidence="4 5">Odt1-22</strain>
    </source>
</reference>
<dbReference type="NCBIfam" id="NF006119">
    <property type="entry name" value="PRK08264.1-5"/>
    <property type="match status" value="1"/>
</dbReference>
<sequence length="232" mass="23877">MILSGANALVTGANRGLGAALVTGLLARGASTVYAAARDPLLVGLDDPRVVPVRLDVTELSTIKEAAARAADVDLVINNAGVGGAGSLLTTDPERARAEMETNFWGPVAVLREFAPVLARRGGGTAVTVLSALSWAAAPWAGSYAATKAAAWSFTNGARAELRVRNVHVLGVHLGFMDTDMIAHLDVPKIAAAEVADRILDGVAEGTDEVLVDAPSRMLKEALAGPPKGLEI</sequence>
<dbReference type="PRINTS" id="PR00081">
    <property type="entry name" value="GDHRDH"/>
</dbReference>
<evidence type="ECO:0000256" key="2">
    <source>
        <dbReference type="ARBA" id="ARBA00023002"/>
    </source>
</evidence>
<dbReference type="PANTHER" id="PTHR43391:SF91">
    <property type="entry name" value="OS04G0390700 PROTEIN"/>
    <property type="match status" value="1"/>
</dbReference>
<evidence type="ECO:0000256" key="3">
    <source>
        <dbReference type="RuleBase" id="RU000363"/>
    </source>
</evidence>
<keyword evidence="5" id="KW-1185">Reference proteome</keyword>
<evidence type="ECO:0000256" key="1">
    <source>
        <dbReference type="ARBA" id="ARBA00006484"/>
    </source>
</evidence>
<keyword evidence="2" id="KW-0560">Oxidoreductase</keyword>
<dbReference type="RefSeq" id="WP_286055222.1">
    <property type="nucleotide sequence ID" value="NZ_JASVWF010000005.1"/>
</dbReference>
<dbReference type="InterPro" id="IPR002347">
    <property type="entry name" value="SDR_fam"/>
</dbReference>
<dbReference type="InterPro" id="IPR020904">
    <property type="entry name" value="Sc_DH/Rdtase_CS"/>
</dbReference>
<dbReference type="SUPFAM" id="SSF51735">
    <property type="entry name" value="NAD(P)-binding Rossmann-fold domains"/>
    <property type="match status" value="1"/>
</dbReference>
<gene>
    <name evidence="4" type="ORF">QRT03_22140</name>
</gene>
<dbReference type="Gene3D" id="3.40.50.720">
    <property type="entry name" value="NAD(P)-binding Rossmann-like Domain"/>
    <property type="match status" value="1"/>
</dbReference>
<evidence type="ECO:0000313" key="4">
    <source>
        <dbReference type="EMBL" id="MDL5158685.1"/>
    </source>
</evidence>
<dbReference type="InterPro" id="IPR036291">
    <property type="entry name" value="NAD(P)-bd_dom_sf"/>
</dbReference>
<dbReference type="EMBL" id="JASVWF010000005">
    <property type="protein sequence ID" value="MDL5158685.1"/>
    <property type="molecule type" value="Genomic_DNA"/>
</dbReference>
<evidence type="ECO:0000313" key="5">
    <source>
        <dbReference type="Proteomes" id="UP001231924"/>
    </source>
</evidence>
<comment type="caution">
    <text evidence="4">The sequence shown here is derived from an EMBL/GenBank/DDBJ whole genome shotgun (WGS) entry which is preliminary data.</text>
</comment>
<accession>A0ABT7MDD9</accession>
<dbReference type="PANTHER" id="PTHR43391">
    <property type="entry name" value="RETINOL DEHYDROGENASE-RELATED"/>
    <property type="match status" value="1"/>
</dbReference>
<comment type="similarity">
    <text evidence="1 3">Belongs to the short-chain dehydrogenases/reductases (SDR) family.</text>
</comment>
<dbReference type="PROSITE" id="PS00061">
    <property type="entry name" value="ADH_SHORT"/>
    <property type="match status" value="1"/>
</dbReference>
<organism evidence="4 5">
    <name type="scientific">Actinomycetospora termitidis</name>
    <dbReference type="NCBI Taxonomy" id="3053470"/>
    <lineage>
        <taxon>Bacteria</taxon>
        <taxon>Bacillati</taxon>
        <taxon>Actinomycetota</taxon>
        <taxon>Actinomycetes</taxon>
        <taxon>Pseudonocardiales</taxon>
        <taxon>Pseudonocardiaceae</taxon>
        <taxon>Actinomycetospora</taxon>
    </lineage>
</organism>
<name>A0ABT7MDD9_9PSEU</name>
<proteinExistence type="inferred from homology"/>
<dbReference type="Proteomes" id="UP001231924">
    <property type="component" value="Unassembled WGS sequence"/>
</dbReference>
<dbReference type="Pfam" id="PF00106">
    <property type="entry name" value="adh_short"/>
    <property type="match status" value="1"/>
</dbReference>
<protein>
    <submittedName>
        <fullName evidence="4">SDR family oxidoreductase</fullName>
    </submittedName>
</protein>